<feature type="transmembrane region" description="Helical" evidence="1">
    <location>
        <begin position="181"/>
        <end position="199"/>
    </location>
</feature>
<feature type="transmembrane region" description="Helical" evidence="1">
    <location>
        <begin position="246"/>
        <end position="264"/>
    </location>
</feature>
<dbReference type="OrthoDB" id="3171769at2"/>
<feature type="transmembrane region" description="Helical" evidence="1">
    <location>
        <begin position="123"/>
        <end position="145"/>
    </location>
</feature>
<dbReference type="RefSeq" id="WP_052112588.1">
    <property type="nucleotide sequence ID" value="NZ_AVPL01000006.1"/>
</dbReference>
<gene>
    <name evidence="2" type="ORF">N801_00620</name>
</gene>
<evidence type="ECO:0000256" key="1">
    <source>
        <dbReference type="SAM" id="Phobius"/>
    </source>
</evidence>
<keyword evidence="3" id="KW-1185">Reference proteome</keyword>
<dbReference type="InterPro" id="IPR047928">
    <property type="entry name" value="Perm_prefix_1"/>
</dbReference>
<keyword evidence="1" id="KW-0812">Transmembrane</keyword>
<accession>A0A0A0K3E4</accession>
<dbReference type="AlphaFoldDB" id="A0A0A0K3E4"/>
<reference evidence="2 3" key="1">
    <citation type="submission" date="2013-08" db="EMBL/GenBank/DDBJ databases">
        <title>The genome sequence of Knoellia aerolata.</title>
        <authorList>
            <person name="Zhu W."/>
            <person name="Wang G."/>
        </authorList>
    </citation>
    <scope>NUCLEOTIDE SEQUENCE [LARGE SCALE GENOMIC DNA]</scope>
    <source>
        <strain evidence="2 3">DSM 18566</strain>
    </source>
</reference>
<dbReference type="Proteomes" id="UP000030013">
    <property type="component" value="Unassembled WGS sequence"/>
</dbReference>
<organism evidence="2 3">
    <name type="scientific">Knoellia aerolata DSM 18566</name>
    <dbReference type="NCBI Taxonomy" id="1385519"/>
    <lineage>
        <taxon>Bacteria</taxon>
        <taxon>Bacillati</taxon>
        <taxon>Actinomycetota</taxon>
        <taxon>Actinomycetes</taxon>
        <taxon>Micrococcales</taxon>
        <taxon>Intrasporangiaceae</taxon>
        <taxon>Knoellia</taxon>
    </lineage>
</organism>
<keyword evidence="1" id="KW-1133">Transmembrane helix</keyword>
<feature type="transmembrane region" description="Helical" evidence="1">
    <location>
        <begin position="215"/>
        <end position="234"/>
    </location>
</feature>
<name>A0A0A0K3E4_9MICO</name>
<evidence type="ECO:0000313" key="3">
    <source>
        <dbReference type="Proteomes" id="UP000030013"/>
    </source>
</evidence>
<feature type="transmembrane region" description="Helical" evidence="1">
    <location>
        <begin position="287"/>
        <end position="306"/>
    </location>
</feature>
<keyword evidence="1" id="KW-0472">Membrane</keyword>
<dbReference type="EMBL" id="AVPL01000006">
    <property type="protein sequence ID" value="KGN42306.1"/>
    <property type="molecule type" value="Genomic_DNA"/>
</dbReference>
<sequence>MTTTTLTDRYVWTVTRHLPDDTGPDVARELRATIADAVDAKVDSGVEPALAEQEVLSDLGDPDVLARTYGGRPAYLIGPGVYPDYVRLMRILPVIVLPLVLVGSFAARVVSTGESWGQILLDAFLLVLSVGVHLAFWVTLTFAVIEWSRPEAERDRPLSEWKPDQLTTEVPWRSVGLGETVASVVFSVAMAALVAWQFAGVSGNAVQVLNPDVDAIWKVALVGLFLVDAVLAVAVRRVGRWTPTLAAVNVASNAAAAVLLLWLLSRDELLTDLPTVLGERFGWSTDWSVPAALVAAIIVVITVWDGTEAVVKARRSVRAGRGVGAAPASR</sequence>
<evidence type="ECO:0000313" key="2">
    <source>
        <dbReference type="EMBL" id="KGN42306.1"/>
    </source>
</evidence>
<feature type="transmembrane region" description="Helical" evidence="1">
    <location>
        <begin position="91"/>
        <end position="111"/>
    </location>
</feature>
<dbReference type="STRING" id="1385519.N801_00620"/>
<dbReference type="NCBIfam" id="NF038403">
    <property type="entry name" value="perm_prefix_1"/>
    <property type="match status" value="1"/>
</dbReference>
<proteinExistence type="predicted"/>
<dbReference type="eggNOG" id="COG0604">
    <property type="taxonomic scope" value="Bacteria"/>
</dbReference>
<protein>
    <submittedName>
        <fullName evidence="2">Uncharacterized protein</fullName>
    </submittedName>
</protein>
<comment type="caution">
    <text evidence="2">The sequence shown here is derived from an EMBL/GenBank/DDBJ whole genome shotgun (WGS) entry which is preliminary data.</text>
</comment>